<keyword evidence="2" id="KW-1185">Reference proteome</keyword>
<reference evidence="1 2" key="1">
    <citation type="journal article" date="2016" name="Mol. Biol. Evol.">
        <title>Comparative Genomics of Early-Diverging Mushroom-Forming Fungi Provides Insights into the Origins of Lignocellulose Decay Capabilities.</title>
        <authorList>
            <person name="Nagy L.G."/>
            <person name="Riley R."/>
            <person name="Tritt A."/>
            <person name="Adam C."/>
            <person name="Daum C."/>
            <person name="Floudas D."/>
            <person name="Sun H."/>
            <person name="Yadav J.S."/>
            <person name="Pangilinan J."/>
            <person name="Larsson K.H."/>
            <person name="Matsuura K."/>
            <person name="Barry K."/>
            <person name="Labutti K."/>
            <person name="Kuo R."/>
            <person name="Ohm R.A."/>
            <person name="Bhattacharya S.S."/>
            <person name="Shirouzu T."/>
            <person name="Yoshinaga Y."/>
            <person name="Martin F.M."/>
            <person name="Grigoriev I.V."/>
            <person name="Hibbett D.S."/>
        </authorList>
    </citation>
    <scope>NUCLEOTIDE SEQUENCE [LARGE SCALE GENOMIC DNA]</scope>
    <source>
        <strain evidence="1 2">HHB12029</strain>
    </source>
</reference>
<protein>
    <submittedName>
        <fullName evidence="1">Uncharacterized protein</fullName>
    </submittedName>
</protein>
<gene>
    <name evidence="1" type="ORF">EXIGLDRAFT_134006</name>
</gene>
<evidence type="ECO:0000313" key="2">
    <source>
        <dbReference type="Proteomes" id="UP000077266"/>
    </source>
</evidence>
<sequence>MFGLLAHPRLLAGRASTIPAPLHPAAVHPHRLSSAISSSHLSSSALTNIASVLLNAHTAAHCSARLQTILTVWTLEYRGDLRRRFHCKFPVAPTTLTVDVLPTWPLPLETTLTSRETPALNSPMPRKLRRIVLPPIPDEIAVQIVNQDRCILFPGVWLALRSTMTATRDSRALRRSDPSLHLVTAVLSCKLCGKVEELTHVTGTLLYAHTPPGVCVAVLPLPGFDASMSSASRRILSHPNQRRLHP</sequence>
<dbReference type="EMBL" id="KV425899">
    <property type="protein sequence ID" value="KZW00678.1"/>
    <property type="molecule type" value="Genomic_DNA"/>
</dbReference>
<accession>A0A165NFP1</accession>
<dbReference type="AlphaFoldDB" id="A0A165NFP1"/>
<proteinExistence type="predicted"/>
<dbReference type="InParanoid" id="A0A165NFP1"/>
<dbReference type="Proteomes" id="UP000077266">
    <property type="component" value="Unassembled WGS sequence"/>
</dbReference>
<organism evidence="1 2">
    <name type="scientific">Exidia glandulosa HHB12029</name>
    <dbReference type="NCBI Taxonomy" id="1314781"/>
    <lineage>
        <taxon>Eukaryota</taxon>
        <taxon>Fungi</taxon>
        <taxon>Dikarya</taxon>
        <taxon>Basidiomycota</taxon>
        <taxon>Agaricomycotina</taxon>
        <taxon>Agaricomycetes</taxon>
        <taxon>Auriculariales</taxon>
        <taxon>Exidiaceae</taxon>
        <taxon>Exidia</taxon>
    </lineage>
</organism>
<name>A0A165NFP1_EXIGL</name>
<evidence type="ECO:0000313" key="1">
    <source>
        <dbReference type="EMBL" id="KZW00678.1"/>
    </source>
</evidence>